<feature type="signal peptide" evidence="1">
    <location>
        <begin position="1"/>
        <end position="32"/>
    </location>
</feature>
<keyword evidence="3" id="KW-1185">Reference proteome</keyword>
<evidence type="ECO:0000313" key="3">
    <source>
        <dbReference type="Proteomes" id="UP000749040"/>
    </source>
</evidence>
<dbReference type="EMBL" id="JADKYB010000008">
    <property type="protein sequence ID" value="MBM9506158.1"/>
    <property type="molecule type" value="Genomic_DNA"/>
</dbReference>
<dbReference type="PROSITE" id="PS51318">
    <property type="entry name" value="TAT"/>
    <property type="match status" value="1"/>
</dbReference>
<feature type="chain" id="PRO_5046780929" description="Tat pathway signal sequence domain protein" evidence="1">
    <location>
        <begin position="33"/>
        <end position="194"/>
    </location>
</feature>
<evidence type="ECO:0000256" key="1">
    <source>
        <dbReference type="SAM" id="SignalP"/>
    </source>
</evidence>
<protein>
    <recommendedName>
        <fullName evidence="4">Tat pathway signal sequence domain protein</fullName>
    </recommendedName>
</protein>
<keyword evidence="1" id="KW-0732">Signal</keyword>
<dbReference type="InterPro" id="IPR006311">
    <property type="entry name" value="TAT_signal"/>
</dbReference>
<sequence>MKRPMRRAALALAAGMAALGTVGTVGIGSASAAPTITAPTVVGTIQEAGKGVPASLKRGQTVYLTMYYRQESRDTLVPESFGLGLFNMKAPGQGQLRGISATWWNQVTHRWENAGQYAPEGDLLFSLPNTPRVKVASGTLAHVYVRITFGRAAFAGQWHFIPRVNGYTLLTSKGVQDWANLDETSRKQYTSTLR</sequence>
<organism evidence="2 3">
    <name type="scientific">Actinacidiphila acididurans</name>
    <dbReference type="NCBI Taxonomy" id="2784346"/>
    <lineage>
        <taxon>Bacteria</taxon>
        <taxon>Bacillati</taxon>
        <taxon>Actinomycetota</taxon>
        <taxon>Actinomycetes</taxon>
        <taxon>Kitasatosporales</taxon>
        <taxon>Streptomycetaceae</taxon>
        <taxon>Actinacidiphila</taxon>
    </lineage>
</organism>
<comment type="caution">
    <text evidence="2">The sequence shown here is derived from an EMBL/GenBank/DDBJ whole genome shotgun (WGS) entry which is preliminary data.</text>
</comment>
<evidence type="ECO:0008006" key="4">
    <source>
        <dbReference type="Google" id="ProtNLM"/>
    </source>
</evidence>
<reference evidence="2 3" key="1">
    <citation type="submission" date="2021-01" db="EMBL/GenBank/DDBJ databases">
        <title>Streptomyces acididurans sp. nov., isolated from a peat swamp forest soil.</title>
        <authorList>
            <person name="Chantavorakit T."/>
            <person name="Duangmal K."/>
        </authorList>
    </citation>
    <scope>NUCLEOTIDE SEQUENCE [LARGE SCALE GENOMIC DNA]</scope>
    <source>
        <strain evidence="2 3">KK5PA1</strain>
    </source>
</reference>
<accession>A0ABS2TS45</accession>
<proteinExistence type="predicted"/>
<dbReference type="RefSeq" id="WP_205358023.1">
    <property type="nucleotide sequence ID" value="NZ_JADKYB010000008.1"/>
</dbReference>
<name>A0ABS2TS45_9ACTN</name>
<dbReference type="Proteomes" id="UP000749040">
    <property type="component" value="Unassembled WGS sequence"/>
</dbReference>
<gene>
    <name evidence="2" type="ORF">ITX44_16680</name>
</gene>
<evidence type="ECO:0000313" key="2">
    <source>
        <dbReference type="EMBL" id="MBM9506158.1"/>
    </source>
</evidence>